<evidence type="ECO:0000313" key="1">
    <source>
        <dbReference type="EMBL" id="OXM14465.1"/>
    </source>
</evidence>
<dbReference type="EMBL" id="NMUQ01000002">
    <property type="protein sequence ID" value="OXM14465.1"/>
    <property type="molecule type" value="Genomic_DNA"/>
</dbReference>
<comment type="caution">
    <text evidence="1">The sequence shown here is derived from an EMBL/GenBank/DDBJ whole genome shotgun (WGS) entry which is preliminary data.</text>
</comment>
<proteinExistence type="predicted"/>
<keyword evidence="2" id="KW-1185">Reference proteome</keyword>
<dbReference type="AlphaFoldDB" id="A0A229NXG3"/>
<dbReference type="Proteomes" id="UP000215145">
    <property type="component" value="Unassembled WGS sequence"/>
</dbReference>
<evidence type="ECO:0000313" key="2">
    <source>
        <dbReference type="Proteomes" id="UP000215145"/>
    </source>
</evidence>
<name>A0A229NXG3_9BACL</name>
<organism evidence="1 2">
    <name type="scientific">Paenibacillus herberti</name>
    <dbReference type="NCBI Taxonomy" id="1619309"/>
    <lineage>
        <taxon>Bacteria</taxon>
        <taxon>Bacillati</taxon>
        <taxon>Bacillota</taxon>
        <taxon>Bacilli</taxon>
        <taxon>Bacillales</taxon>
        <taxon>Paenibacillaceae</taxon>
        <taxon>Paenibacillus</taxon>
    </lineage>
</organism>
<sequence length="67" mass="7613">MYSSVDHNSHSNYTAFCKLCTHNSTNFVSKIVGLYGERLDAKREEKVMASKEELGNRMDRTAGPTRE</sequence>
<gene>
    <name evidence="1" type="ORF">CGZ75_16105</name>
</gene>
<protein>
    <submittedName>
        <fullName evidence="1">Uncharacterized protein</fullName>
    </submittedName>
</protein>
<reference evidence="1 2" key="1">
    <citation type="submission" date="2017-07" db="EMBL/GenBank/DDBJ databases">
        <title>Paenibacillus herberti R33 genome sequencing and assembly.</title>
        <authorList>
            <person name="Su W."/>
        </authorList>
    </citation>
    <scope>NUCLEOTIDE SEQUENCE [LARGE SCALE GENOMIC DNA]</scope>
    <source>
        <strain evidence="1 2">R33</strain>
    </source>
</reference>
<accession>A0A229NXG3</accession>